<keyword evidence="3" id="KW-1185">Reference proteome</keyword>
<dbReference type="EMBL" id="MK689364">
    <property type="protein sequence ID" value="QBZ70613.1"/>
    <property type="molecule type" value="Genomic_DNA"/>
</dbReference>
<sequence length="253" mass="27408">MSKKTTAASQKSAAKRNARAKAKSASAAKAKQTPMAQAKRKMRGLNIGGNNNFDSVLEQAVRQINKGGNVSGPAFNSTEEVMDGIVKAAGETFKLFCYNAVAKELVDKGAIEHNFRIDINMIGEGMMLIDNRVTTLRAYINSPEADEGVIGTEALEIGTLIQNYADELYEEIARMEEHSLIIEETVGRLAAEITEGSESERRARVLTTVAYKLLAAIKLQLTPAEVAAENETPAEEAVAKEDVSEDESLEKAE</sequence>
<proteinExistence type="predicted"/>
<feature type="compositionally biased region" description="Low complexity" evidence="1">
    <location>
        <begin position="1"/>
        <end position="12"/>
    </location>
</feature>
<feature type="compositionally biased region" description="Basic residues" evidence="1">
    <location>
        <begin position="13"/>
        <end position="22"/>
    </location>
</feature>
<reference evidence="2 3" key="1">
    <citation type="submission" date="2019-03" db="EMBL/GenBank/DDBJ databases">
        <authorList>
            <person name="Kim S.G."/>
            <person name="Park S.C."/>
        </authorList>
    </citation>
    <scope>NUCLEOTIDE SEQUENCE [LARGE SCALE GENOMIC DNA]</scope>
</reference>
<dbReference type="Proteomes" id="UP000297195">
    <property type="component" value="Segment"/>
</dbReference>
<feature type="compositionally biased region" description="Acidic residues" evidence="1">
    <location>
        <begin position="243"/>
        <end position="253"/>
    </location>
</feature>
<feature type="region of interest" description="Disordered" evidence="1">
    <location>
        <begin position="226"/>
        <end position="253"/>
    </location>
</feature>
<feature type="compositionally biased region" description="Low complexity" evidence="1">
    <location>
        <begin position="23"/>
        <end position="32"/>
    </location>
</feature>
<organism evidence="2 3">
    <name type="scientific">Edwardsiella phage pEt-SU</name>
    <dbReference type="NCBI Taxonomy" id="2562142"/>
    <lineage>
        <taxon>Viruses</taxon>
        <taxon>Duplodnaviria</taxon>
        <taxon>Heunggongvirae</taxon>
        <taxon>Uroviricota</taxon>
        <taxon>Caudoviricetes</taxon>
        <taxon>Chimalliviridae</taxon>
        <taxon>Petsuvirus</taxon>
        <taxon>Petsuvirus pEtSU</taxon>
    </lineage>
</organism>
<evidence type="ECO:0000313" key="3">
    <source>
        <dbReference type="Proteomes" id="UP000297195"/>
    </source>
</evidence>
<gene>
    <name evidence="2" type="ORF">pETSU_032</name>
</gene>
<feature type="region of interest" description="Disordered" evidence="1">
    <location>
        <begin position="1"/>
        <end position="40"/>
    </location>
</feature>
<accession>A0A4D6DWA2</accession>
<evidence type="ECO:0000256" key="1">
    <source>
        <dbReference type="SAM" id="MobiDB-lite"/>
    </source>
</evidence>
<protein>
    <submittedName>
        <fullName evidence="2">Uncharacterized protein</fullName>
    </submittedName>
</protein>
<evidence type="ECO:0000313" key="2">
    <source>
        <dbReference type="EMBL" id="QBZ70613.1"/>
    </source>
</evidence>
<name>A0A4D6DWA2_9CAUD</name>